<protein>
    <recommendedName>
        <fullName evidence="1">F-box domain-containing protein</fullName>
    </recommendedName>
</protein>
<evidence type="ECO:0000259" key="1">
    <source>
        <dbReference type="PROSITE" id="PS50181"/>
    </source>
</evidence>
<evidence type="ECO:0000313" key="3">
    <source>
        <dbReference type="Proteomes" id="UP000825729"/>
    </source>
</evidence>
<dbReference type="SUPFAM" id="SSF81383">
    <property type="entry name" value="F-box domain"/>
    <property type="match status" value="1"/>
</dbReference>
<dbReference type="AlphaFoldDB" id="A0AAV7F0B7"/>
<comment type="caution">
    <text evidence="2">The sequence shown here is derived from an EMBL/GenBank/DDBJ whole genome shotgun (WGS) entry which is preliminary data.</text>
</comment>
<dbReference type="InterPro" id="IPR001810">
    <property type="entry name" value="F-box_dom"/>
</dbReference>
<dbReference type="EMBL" id="JAINDJ010000003">
    <property type="protein sequence ID" value="KAG9454334.1"/>
    <property type="molecule type" value="Genomic_DNA"/>
</dbReference>
<dbReference type="InterPro" id="IPR053772">
    <property type="entry name" value="At1g61320/At1g61330-like"/>
</dbReference>
<dbReference type="InterPro" id="IPR055357">
    <property type="entry name" value="LRR_At1g61320_AtMIF1"/>
</dbReference>
<sequence length="480" mass="54946">MEAGDRFPSLVVAMKNLSSEKTLTHCRSGVVNGSHATDGRRPIRLADLPDHVILHILSFLSITDAIKFSTVSRKFRFAWSFISNLDFDQRVFPDPDNSRLYADFVDRTLILFAAASLGGFRLWFDYEQRYSSHVDSWVLFAVRKNVEALHLRLSGYRRSYGTHVGDPYHFPLALLCHGRLRVLNLCYCSFDSKPLLHFPHLKSVFLDDVKINDEAVPNLVSGCPLLEELSLDYCYTIQHLKIVSGRLKKLELMHYQRPNSSVEIFAPNLLTLSCLHYVADKYEFRDLGSLVHAIVYFMDTQELLPRWRIVLGSVKHAKTIHLLNWWNTDLAEARNKDMIMLWNTHCLGLKTGNTKMEMFGIADFLRIAPNVITLILDIINTEAVNWKDGSERAFGKRCLEEELRGRLRHLKTVIVRSFVGSENELELLKYLLTHGVVLEKMSLLSAKPRCQFASEELLADTLKALQSFGQSFPNVEISLS</sequence>
<dbReference type="Proteomes" id="UP000825729">
    <property type="component" value="Unassembled WGS sequence"/>
</dbReference>
<dbReference type="SMART" id="SM00256">
    <property type="entry name" value="FBOX"/>
    <property type="match status" value="1"/>
</dbReference>
<reference evidence="2 3" key="1">
    <citation type="submission" date="2021-07" db="EMBL/GenBank/DDBJ databases">
        <title>The Aristolochia fimbriata genome: insights into angiosperm evolution, floral development and chemical biosynthesis.</title>
        <authorList>
            <person name="Jiao Y."/>
        </authorList>
    </citation>
    <scope>NUCLEOTIDE SEQUENCE [LARGE SCALE GENOMIC DNA]</scope>
    <source>
        <strain evidence="2">IBCAS-2021</strain>
        <tissue evidence="2">Leaf</tissue>
    </source>
</reference>
<dbReference type="InterPro" id="IPR032675">
    <property type="entry name" value="LRR_dom_sf"/>
</dbReference>
<dbReference type="PANTHER" id="PTHR34145">
    <property type="entry name" value="OS02G0105600 PROTEIN"/>
    <property type="match status" value="1"/>
</dbReference>
<dbReference type="Gene3D" id="3.80.10.10">
    <property type="entry name" value="Ribonuclease Inhibitor"/>
    <property type="match status" value="1"/>
</dbReference>
<dbReference type="SUPFAM" id="SSF52058">
    <property type="entry name" value="L domain-like"/>
    <property type="match status" value="1"/>
</dbReference>
<feature type="domain" description="F-box" evidence="1">
    <location>
        <begin position="42"/>
        <end position="91"/>
    </location>
</feature>
<evidence type="ECO:0000313" key="2">
    <source>
        <dbReference type="EMBL" id="KAG9454334.1"/>
    </source>
</evidence>
<dbReference type="Pfam" id="PF00646">
    <property type="entry name" value="F-box"/>
    <property type="match status" value="1"/>
</dbReference>
<accession>A0AAV7F0B7</accession>
<dbReference type="PROSITE" id="PS50181">
    <property type="entry name" value="FBOX"/>
    <property type="match status" value="1"/>
</dbReference>
<proteinExistence type="predicted"/>
<name>A0AAV7F0B7_ARIFI</name>
<keyword evidence="3" id="KW-1185">Reference proteome</keyword>
<organism evidence="2 3">
    <name type="scientific">Aristolochia fimbriata</name>
    <name type="common">White veined hardy Dutchman's pipe vine</name>
    <dbReference type="NCBI Taxonomy" id="158543"/>
    <lineage>
        <taxon>Eukaryota</taxon>
        <taxon>Viridiplantae</taxon>
        <taxon>Streptophyta</taxon>
        <taxon>Embryophyta</taxon>
        <taxon>Tracheophyta</taxon>
        <taxon>Spermatophyta</taxon>
        <taxon>Magnoliopsida</taxon>
        <taxon>Magnoliidae</taxon>
        <taxon>Piperales</taxon>
        <taxon>Aristolochiaceae</taxon>
        <taxon>Aristolochia</taxon>
    </lineage>
</organism>
<dbReference type="InterPro" id="IPR036047">
    <property type="entry name" value="F-box-like_dom_sf"/>
</dbReference>
<gene>
    <name evidence="2" type="ORF">H6P81_007238</name>
</gene>
<dbReference type="PANTHER" id="PTHR34145:SF28">
    <property type="entry name" value="F-BOX DOMAIN-CONTAINING PROTEIN"/>
    <property type="match status" value="1"/>
</dbReference>
<dbReference type="Pfam" id="PF23622">
    <property type="entry name" value="LRR_At1g61320_AtMIF1"/>
    <property type="match status" value="1"/>
</dbReference>
<dbReference type="Gene3D" id="1.20.1280.50">
    <property type="match status" value="1"/>
</dbReference>